<sequence length="573" mass="61497">MSDGVVIDSAVVGAVSELDAAIARLSELDLTALSDVDCVRVVERLEVASRRLQSASLPVLREVAVRRAYSKVGCSSPAAVLTSVARLRPGAAKARVQAMEALTSSVTPSGEVIEPRFPETAALLAEGVIDLDHVGAVVKVMGKIPHKIDPEQRANTEVALADLCRRYNPAAVETIGERIVDYLDPDGKLADDVDRAKKRGVSVGDQAVDMMAKVAGHLDPTTTALMKVMLGVWAAPGMNNPDDELSPSGAADDPALDPAVLQAAADNDLRTQSQRNHDALKAMLLYLLESGQLGKTHRGLPVQVIINMTKDELDEALREQEAAAAAAAADDVHEPEPELEPAPEPEPGPAPEPEPERAYPDRQTQWKDPMWLPTLTGGPMRPYGKGVVYTATGTVLPISDAIKLLARSDKTLAVFANHSNEVLYLGRAKRLASEAQRIAMFAAHRGCSFGGCTNPAMWAEAHHTVEWAQGGLTDITHLAPACPQHHKLVGPGEHQWQTIMITEGPDAGRCAWIPPAFLDPERRPRVNRAHHPDEALIEAREAMLARRKAQLEQGNRELSGQPPDTPTTHADGG</sequence>
<organism evidence="3 4">
    <name type="scientific">Gordonia rubripertincta</name>
    <name type="common">Rhodococcus corallinus</name>
    <dbReference type="NCBI Taxonomy" id="36822"/>
    <lineage>
        <taxon>Bacteria</taxon>
        <taxon>Bacillati</taxon>
        <taxon>Actinomycetota</taxon>
        <taxon>Actinomycetes</taxon>
        <taxon>Mycobacteriales</taxon>
        <taxon>Gordoniaceae</taxon>
        <taxon>Gordonia</taxon>
    </lineage>
</organism>
<evidence type="ECO:0000256" key="1">
    <source>
        <dbReference type="SAM" id="MobiDB-lite"/>
    </source>
</evidence>
<gene>
    <name evidence="3" type="ORF">O4213_24810</name>
</gene>
<feature type="region of interest" description="Disordered" evidence="1">
    <location>
        <begin position="545"/>
        <end position="573"/>
    </location>
</feature>
<feature type="region of interest" description="Disordered" evidence="1">
    <location>
        <begin position="318"/>
        <end position="368"/>
    </location>
</feature>
<reference evidence="3" key="1">
    <citation type="submission" date="2022-12" db="EMBL/GenBank/DDBJ databases">
        <authorList>
            <person name="Krivoruchko A.V."/>
            <person name="Elkin A."/>
        </authorList>
    </citation>
    <scope>NUCLEOTIDE SEQUENCE</scope>
    <source>
        <strain evidence="3">IEGM 1388</strain>
    </source>
</reference>
<keyword evidence="4" id="KW-1185">Reference proteome</keyword>
<dbReference type="RefSeq" id="WP_301573889.1">
    <property type="nucleotide sequence ID" value="NZ_JAPWIE010000008.1"/>
</dbReference>
<dbReference type="InterPro" id="IPR003615">
    <property type="entry name" value="HNH_nuc"/>
</dbReference>
<feature type="domain" description="HNH nuclease" evidence="2">
    <location>
        <begin position="435"/>
        <end position="487"/>
    </location>
</feature>
<name>A0ABT4N1S9_GORRU</name>
<dbReference type="CDD" id="cd00085">
    <property type="entry name" value="HNHc"/>
    <property type="match status" value="1"/>
</dbReference>
<evidence type="ECO:0000259" key="2">
    <source>
        <dbReference type="SMART" id="SM00507"/>
    </source>
</evidence>
<protein>
    <submittedName>
        <fullName evidence="3">DUF222 domain-containing protein</fullName>
    </submittedName>
</protein>
<dbReference type="InterPro" id="IPR003870">
    <property type="entry name" value="DUF222"/>
</dbReference>
<dbReference type="Pfam" id="PF02720">
    <property type="entry name" value="DUF222"/>
    <property type="match status" value="2"/>
</dbReference>
<proteinExistence type="predicted"/>
<dbReference type="SMART" id="SM00507">
    <property type="entry name" value="HNHc"/>
    <property type="match status" value="1"/>
</dbReference>
<dbReference type="EMBL" id="JAPWIE010000008">
    <property type="protein sequence ID" value="MCZ4553228.1"/>
    <property type="molecule type" value="Genomic_DNA"/>
</dbReference>
<evidence type="ECO:0000313" key="3">
    <source>
        <dbReference type="EMBL" id="MCZ4553228.1"/>
    </source>
</evidence>
<comment type="caution">
    <text evidence="3">The sequence shown here is derived from an EMBL/GenBank/DDBJ whole genome shotgun (WGS) entry which is preliminary data.</text>
</comment>
<dbReference type="Proteomes" id="UP001067235">
    <property type="component" value="Unassembled WGS sequence"/>
</dbReference>
<evidence type="ECO:0000313" key="4">
    <source>
        <dbReference type="Proteomes" id="UP001067235"/>
    </source>
</evidence>
<accession>A0ABT4N1S9</accession>